<keyword evidence="2" id="KW-1185">Reference proteome</keyword>
<reference evidence="1 2" key="1">
    <citation type="submission" date="2019-03" db="EMBL/GenBank/DDBJ databases">
        <title>Genomic Encyclopedia of Archaeal and Bacterial Type Strains, Phase II (KMG-II): from individual species to whole genera.</title>
        <authorList>
            <person name="Goeker M."/>
        </authorList>
    </citation>
    <scope>NUCLEOTIDE SEQUENCE [LARGE SCALE GENOMIC DNA]</scope>
    <source>
        <strain evidence="1 2">DSM 24425</strain>
    </source>
</reference>
<protein>
    <submittedName>
        <fullName evidence="1">Uncharacterized protein</fullName>
    </submittedName>
</protein>
<comment type="caution">
    <text evidence="1">The sequence shown here is derived from an EMBL/GenBank/DDBJ whole genome shotgun (WGS) entry which is preliminary data.</text>
</comment>
<dbReference type="Proteomes" id="UP000295777">
    <property type="component" value="Unassembled WGS sequence"/>
</dbReference>
<dbReference type="SUPFAM" id="SSF143631">
    <property type="entry name" value="ApbE-like"/>
    <property type="match status" value="1"/>
</dbReference>
<gene>
    <name evidence="1" type="ORF">CLV27_0969</name>
</gene>
<organism evidence="1 2">
    <name type="scientific">Phorcysia thermohydrogeniphila</name>
    <dbReference type="NCBI Taxonomy" id="936138"/>
    <lineage>
        <taxon>Bacteria</taxon>
        <taxon>Pseudomonadati</taxon>
        <taxon>Aquificota</taxon>
        <taxon>Aquificia</taxon>
        <taxon>Desulfurobacteriales</taxon>
        <taxon>Desulfurobacteriaceae</taxon>
        <taxon>Phorcysia</taxon>
    </lineage>
</organism>
<accession>A0A4R1G8T7</accession>
<dbReference type="Gene3D" id="3.10.520.10">
    <property type="entry name" value="ApbE-like domains"/>
    <property type="match status" value="1"/>
</dbReference>
<name>A0A4R1G8T7_9BACT</name>
<evidence type="ECO:0000313" key="2">
    <source>
        <dbReference type="Proteomes" id="UP000295777"/>
    </source>
</evidence>
<dbReference type="InterPro" id="IPR003374">
    <property type="entry name" value="ApbE-like_sf"/>
</dbReference>
<proteinExistence type="predicted"/>
<evidence type="ECO:0000313" key="1">
    <source>
        <dbReference type="EMBL" id="TCK04537.1"/>
    </source>
</evidence>
<dbReference type="EMBL" id="SMFV01000003">
    <property type="protein sequence ID" value="TCK04537.1"/>
    <property type="molecule type" value="Genomic_DNA"/>
</dbReference>
<sequence>MKKLRPEKRFYRALIKRPGFKSFEVIAGESDVWISVPEKSFRPELPSLLLDCLVSLRTQLLAFGKENPEFLTSLTPVKVPLLAPSIVKKMAEAAKRIGVGPMAGVAGAINYFLGKKLKELGITEFMIENGGDVYVSSSRSVTLALITGVPKLDGKLGVSLPAGEWGVCTSSSKIGHSLSLGNTTIATAICKDPVISDCAATFLGNSRTEEEFIERTDRLKEVEGALGLLNDRFVIRGRVELVRLV</sequence>
<dbReference type="RefSeq" id="WP_132526351.1">
    <property type="nucleotide sequence ID" value="NZ_SMFV01000003.1"/>
</dbReference>
<dbReference type="AlphaFoldDB" id="A0A4R1G8T7"/>
<dbReference type="OrthoDB" id="9787842at2"/>